<dbReference type="GO" id="GO:0005507">
    <property type="term" value="F:copper ion binding"/>
    <property type="evidence" value="ECO:0007669"/>
    <property type="project" value="InterPro"/>
</dbReference>
<dbReference type="Proteomes" id="UP000521227">
    <property type="component" value="Unassembled WGS sequence"/>
</dbReference>
<comment type="caution">
    <text evidence="1">The sequence shown here is derived from an EMBL/GenBank/DDBJ whole genome shotgun (WGS) entry which is preliminary data.</text>
</comment>
<evidence type="ECO:0000313" key="1">
    <source>
        <dbReference type="EMBL" id="MBB5054981.1"/>
    </source>
</evidence>
<accession>A0A840NBE1</accession>
<dbReference type="AlphaFoldDB" id="A0A840NBE1"/>
<dbReference type="Pfam" id="PF05275">
    <property type="entry name" value="CopB"/>
    <property type="match status" value="1"/>
</dbReference>
<name>A0A840NBE1_9BRAD</name>
<dbReference type="RefSeq" id="WP_430641406.1">
    <property type="nucleotide sequence ID" value="NZ_JACHIJ010000010.1"/>
</dbReference>
<evidence type="ECO:0008006" key="3">
    <source>
        <dbReference type="Google" id="ProtNLM"/>
    </source>
</evidence>
<sequence>MVPAQPQRPPLPRSAAFQRLRFDKLEWGGPNTGASARWDMVAFVGTDYDKLFFKSEGFYNGKTRTTEEGQFQVLYSRLISYYFDAPFGVRQDFSKKSHRTYAVIGLEGLAPGFIEIDADAYISQKGELSASITAFHYLLITNRLILQPRIDVSCRRNRYLIWRSAPELRISSWTHACATSLRATWRHMWASIGTARSARRRRLPEITARQYPACRPSPAYLCSGRPGLAACKIDVDTL</sequence>
<dbReference type="InterPro" id="IPR007939">
    <property type="entry name" value="Cu-R_B_prcur"/>
</dbReference>
<protein>
    <recommendedName>
        <fullName evidence="3">Alginate export domain-containing protein</fullName>
    </recommendedName>
</protein>
<dbReference type="GO" id="GO:0006878">
    <property type="term" value="P:intracellular copper ion homeostasis"/>
    <property type="evidence" value="ECO:0007669"/>
    <property type="project" value="InterPro"/>
</dbReference>
<proteinExistence type="predicted"/>
<dbReference type="EMBL" id="JACHIJ010000010">
    <property type="protein sequence ID" value="MBB5054981.1"/>
    <property type="molecule type" value="Genomic_DNA"/>
</dbReference>
<dbReference type="GO" id="GO:0009279">
    <property type="term" value="C:cell outer membrane"/>
    <property type="evidence" value="ECO:0007669"/>
    <property type="project" value="InterPro"/>
</dbReference>
<gene>
    <name evidence="1" type="ORF">HNQ36_004992</name>
</gene>
<evidence type="ECO:0000313" key="2">
    <source>
        <dbReference type="Proteomes" id="UP000521227"/>
    </source>
</evidence>
<organism evidence="1 2">
    <name type="scientific">Afipia massiliensis</name>
    <dbReference type="NCBI Taxonomy" id="211460"/>
    <lineage>
        <taxon>Bacteria</taxon>
        <taxon>Pseudomonadati</taxon>
        <taxon>Pseudomonadota</taxon>
        <taxon>Alphaproteobacteria</taxon>
        <taxon>Hyphomicrobiales</taxon>
        <taxon>Nitrobacteraceae</taxon>
        <taxon>Afipia</taxon>
    </lineage>
</organism>
<reference evidence="1 2" key="1">
    <citation type="submission" date="2020-08" db="EMBL/GenBank/DDBJ databases">
        <title>Genomic Encyclopedia of Type Strains, Phase IV (KMG-IV): sequencing the most valuable type-strain genomes for metagenomic binning, comparative biology and taxonomic classification.</title>
        <authorList>
            <person name="Goeker M."/>
        </authorList>
    </citation>
    <scope>NUCLEOTIDE SEQUENCE [LARGE SCALE GENOMIC DNA]</scope>
    <source>
        <strain evidence="1 2">DSM 17498</strain>
    </source>
</reference>